<gene>
    <name evidence="2" type="ORF">PCOR1329_LOCUS37528</name>
</gene>
<feature type="region of interest" description="Disordered" evidence="1">
    <location>
        <begin position="1"/>
        <end position="134"/>
    </location>
</feature>
<feature type="compositionally biased region" description="Low complexity" evidence="1">
    <location>
        <begin position="70"/>
        <end position="92"/>
    </location>
</feature>
<sequence>MPLSHGAHAVSSTPCPRRDKRSGPPPNAESKASSSPHGKPHCAWLPCLAVSVRSTSKRHRQAPPSPATPQPVASTATPTTSSHPTAHAATTVRHPGSGLSPAPSADTLAAGEDHHRGEDAGPTRASAGGCRQEN</sequence>
<keyword evidence="3" id="KW-1185">Reference proteome</keyword>
<reference evidence="2" key="1">
    <citation type="submission" date="2023-10" db="EMBL/GenBank/DDBJ databases">
        <authorList>
            <person name="Chen Y."/>
            <person name="Shah S."/>
            <person name="Dougan E. K."/>
            <person name="Thang M."/>
            <person name="Chan C."/>
        </authorList>
    </citation>
    <scope>NUCLEOTIDE SEQUENCE [LARGE SCALE GENOMIC DNA]</scope>
</reference>
<evidence type="ECO:0000313" key="3">
    <source>
        <dbReference type="Proteomes" id="UP001189429"/>
    </source>
</evidence>
<evidence type="ECO:0000256" key="1">
    <source>
        <dbReference type="SAM" id="MobiDB-lite"/>
    </source>
</evidence>
<evidence type="ECO:0000313" key="2">
    <source>
        <dbReference type="EMBL" id="CAK0843089.1"/>
    </source>
</evidence>
<feature type="compositionally biased region" description="Basic and acidic residues" evidence="1">
    <location>
        <begin position="111"/>
        <end position="121"/>
    </location>
</feature>
<protein>
    <submittedName>
        <fullName evidence="2">Uncharacterized protein</fullName>
    </submittedName>
</protein>
<dbReference type="Proteomes" id="UP001189429">
    <property type="component" value="Unassembled WGS sequence"/>
</dbReference>
<organism evidence="2 3">
    <name type="scientific">Prorocentrum cordatum</name>
    <dbReference type="NCBI Taxonomy" id="2364126"/>
    <lineage>
        <taxon>Eukaryota</taxon>
        <taxon>Sar</taxon>
        <taxon>Alveolata</taxon>
        <taxon>Dinophyceae</taxon>
        <taxon>Prorocentrales</taxon>
        <taxon>Prorocentraceae</taxon>
        <taxon>Prorocentrum</taxon>
    </lineage>
</organism>
<comment type="caution">
    <text evidence="2">The sequence shown here is derived from an EMBL/GenBank/DDBJ whole genome shotgun (WGS) entry which is preliminary data.</text>
</comment>
<dbReference type="EMBL" id="CAUYUJ010014549">
    <property type="protein sequence ID" value="CAK0843089.1"/>
    <property type="molecule type" value="Genomic_DNA"/>
</dbReference>
<name>A0ABN9TBM4_9DINO</name>
<proteinExistence type="predicted"/>
<accession>A0ABN9TBM4</accession>